<dbReference type="InterPro" id="IPR006913">
    <property type="entry name" value="CENP-V/GFA"/>
</dbReference>
<dbReference type="PANTHER" id="PTHR28620">
    <property type="entry name" value="CENTROMERE PROTEIN V"/>
    <property type="match status" value="1"/>
</dbReference>
<protein>
    <recommendedName>
        <fullName evidence="4">CENP-V/GFA domain-containing protein</fullName>
    </recommendedName>
</protein>
<evidence type="ECO:0000256" key="3">
    <source>
        <dbReference type="ARBA" id="ARBA00022833"/>
    </source>
</evidence>
<accession>A0A9P4QQU8</accession>
<proteinExistence type="inferred from homology"/>
<gene>
    <name evidence="5" type="ORF">EJ04DRAFT_514901</name>
</gene>
<dbReference type="PANTHER" id="PTHR28620:SF1">
    <property type="entry name" value="CENP-V_GFA DOMAIN-CONTAINING PROTEIN"/>
    <property type="match status" value="1"/>
</dbReference>
<dbReference type="GO" id="GO:0016846">
    <property type="term" value="F:carbon-sulfur lyase activity"/>
    <property type="evidence" value="ECO:0007669"/>
    <property type="project" value="InterPro"/>
</dbReference>
<dbReference type="Proteomes" id="UP000799444">
    <property type="component" value="Unassembled WGS sequence"/>
</dbReference>
<evidence type="ECO:0000256" key="2">
    <source>
        <dbReference type="ARBA" id="ARBA00022723"/>
    </source>
</evidence>
<sequence length="197" mass="22611">MTSTNVYHGSCHCGDVKYQVRLTLPPTMDTDRNAKTVRIYKCNCSTCQKMGFFHCRPISLTEDFIVTSPADIKDVGDYRCFRKVNGWYFCKKCGVRTFGVGGAWEQEELDVEKWAGRESDGKTQTVWKTKPIWYKGPDMKGNQEEREVHYVSVNAVTLETGEGGVDLRKWHEDGYLIYVDCRDFSEPSMTPHAQGMY</sequence>
<dbReference type="Gene3D" id="2.170.150.70">
    <property type="match status" value="1"/>
</dbReference>
<evidence type="ECO:0000313" key="5">
    <source>
        <dbReference type="EMBL" id="KAF2730989.1"/>
    </source>
</evidence>
<dbReference type="PROSITE" id="PS51891">
    <property type="entry name" value="CENP_V_GFA"/>
    <property type="match status" value="1"/>
</dbReference>
<keyword evidence="3" id="KW-0862">Zinc</keyword>
<dbReference type="SUPFAM" id="SSF51316">
    <property type="entry name" value="Mss4-like"/>
    <property type="match status" value="1"/>
</dbReference>
<dbReference type="InterPro" id="IPR011057">
    <property type="entry name" value="Mss4-like_sf"/>
</dbReference>
<dbReference type="OrthoDB" id="3930719at2759"/>
<keyword evidence="2" id="KW-0479">Metal-binding</keyword>
<evidence type="ECO:0000256" key="1">
    <source>
        <dbReference type="ARBA" id="ARBA00005495"/>
    </source>
</evidence>
<dbReference type="AlphaFoldDB" id="A0A9P4QQU8"/>
<reference evidence="5" key="1">
    <citation type="journal article" date="2020" name="Stud. Mycol.">
        <title>101 Dothideomycetes genomes: a test case for predicting lifestyles and emergence of pathogens.</title>
        <authorList>
            <person name="Haridas S."/>
            <person name="Albert R."/>
            <person name="Binder M."/>
            <person name="Bloem J."/>
            <person name="Labutti K."/>
            <person name="Salamov A."/>
            <person name="Andreopoulos B."/>
            <person name="Baker S."/>
            <person name="Barry K."/>
            <person name="Bills G."/>
            <person name="Bluhm B."/>
            <person name="Cannon C."/>
            <person name="Castanera R."/>
            <person name="Culley D."/>
            <person name="Daum C."/>
            <person name="Ezra D."/>
            <person name="Gonzalez J."/>
            <person name="Henrissat B."/>
            <person name="Kuo A."/>
            <person name="Liang C."/>
            <person name="Lipzen A."/>
            <person name="Lutzoni F."/>
            <person name="Magnuson J."/>
            <person name="Mondo S."/>
            <person name="Nolan M."/>
            <person name="Ohm R."/>
            <person name="Pangilinan J."/>
            <person name="Park H.-J."/>
            <person name="Ramirez L."/>
            <person name="Alfaro M."/>
            <person name="Sun H."/>
            <person name="Tritt A."/>
            <person name="Yoshinaga Y."/>
            <person name="Zwiers L.-H."/>
            <person name="Turgeon B."/>
            <person name="Goodwin S."/>
            <person name="Spatafora J."/>
            <person name="Crous P."/>
            <person name="Grigoriev I."/>
        </authorList>
    </citation>
    <scope>NUCLEOTIDE SEQUENCE</scope>
    <source>
        <strain evidence="5">CBS 125425</strain>
    </source>
</reference>
<dbReference type="GO" id="GO:0046872">
    <property type="term" value="F:metal ion binding"/>
    <property type="evidence" value="ECO:0007669"/>
    <property type="project" value="UniProtKB-KW"/>
</dbReference>
<evidence type="ECO:0000259" key="4">
    <source>
        <dbReference type="PROSITE" id="PS51891"/>
    </source>
</evidence>
<name>A0A9P4QQU8_9PLEO</name>
<feature type="domain" description="CENP-V/GFA" evidence="4">
    <location>
        <begin position="7"/>
        <end position="147"/>
    </location>
</feature>
<dbReference type="EMBL" id="ML996205">
    <property type="protein sequence ID" value="KAF2730989.1"/>
    <property type="molecule type" value="Genomic_DNA"/>
</dbReference>
<organism evidence="5 6">
    <name type="scientific">Polyplosphaeria fusca</name>
    <dbReference type="NCBI Taxonomy" id="682080"/>
    <lineage>
        <taxon>Eukaryota</taxon>
        <taxon>Fungi</taxon>
        <taxon>Dikarya</taxon>
        <taxon>Ascomycota</taxon>
        <taxon>Pezizomycotina</taxon>
        <taxon>Dothideomycetes</taxon>
        <taxon>Pleosporomycetidae</taxon>
        <taxon>Pleosporales</taxon>
        <taxon>Tetraplosphaeriaceae</taxon>
        <taxon>Polyplosphaeria</taxon>
    </lineage>
</organism>
<keyword evidence="6" id="KW-1185">Reference proteome</keyword>
<evidence type="ECO:0000313" key="6">
    <source>
        <dbReference type="Proteomes" id="UP000799444"/>
    </source>
</evidence>
<dbReference type="InterPro" id="IPR052355">
    <property type="entry name" value="CENP-V-like"/>
</dbReference>
<comment type="caution">
    <text evidence="5">The sequence shown here is derived from an EMBL/GenBank/DDBJ whole genome shotgun (WGS) entry which is preliminary data.</text>
</comment>
<comment type="similarity">
    <text evidence="1">Belongs to the Gfa family.</text>
</comment>